<evidence type="ECO:0000259" key="1">
    <source>
        <dbReference type="Pfam" id="PF06568"/>
    </source>
</evidence>
<reference evidence="2 3" key="1">
    <citation type="submission" date="2015-01" db="EMBL/GenBank/DDBJ databases">
        <title>Complete genome of Pseudomonas batumici UCM B-321 producer of the batumin antibiotic with strong antistaphilococcal and potential anticancer activity.</title>
        <authorList>
            <person name="Klochko V.V."/>
            <person name="Zelena L.B."/>
            <person name="Elena K.A."/>
            <person name="Reva O.N."/>
        </authorList>
    </citation>
    <scope>NUCLEOTIDE SEQUENCE [LARGE SCALE GENOMIC DNA]</scope>
    <source>
        <strain evidence="2 3">UCM B-321</strain>
    </source>
</reference>
<dbReference type="EMBL" id="JXDG01000020">
    <property type="protein sequence ID" value="KIH84344.1"/>
    <property type="molecule type" value="Genomic_DNA"/>
</dbReference>
<accession>A0A0C2EEF0</accession>
<dbReference type="Proteomes" id="UP000031535">
    <property type="component" value="Unassembled WGS sequence"/>
</dbReference>
<gene>
    <name evidence="2" type="ORF">UCMB321_1913</name>
</gene>
<proteinExistence type="predicted"/>
<dbReference type="STRING" id="226910.UCMB321_1913"/>
<dbReference type="AlphaFoldDB" id="A0A0C2EEF0"/>
<dbReference type="Pfam" id="PF06568">
    <property type="entry name" value="YjiS-like"/>
    <property type="match status" value="1"/>
</dbReference>
<keyword evidence="3" id="KW-1185">Reference proteome</keyword>
<evidence type="ECO:0000313" key="3">
    <source>
        <dbReference type="Proteomes" id="UP000031535"/>
    </source>
</evidence>
<protein>
    <recommendedName>
        <fullName evidence="1">YjiS-like domain-containing protein</fullName>
    </recommendedName>
</protein>
<evidence type="ECO:0000313" key="2">
    <source>
        <dbReference type="EMBL" id="KIH84344.1"/>
    </source>
</evidence>
<feature type="domain" description="YjiS-like" evidence="1">
    <location>
        <begin position="24"/>
        <end position="60"/>
    </location>
</feature>
<comment type="caution">
    <text evidence="2">The sequence shown here is derived from an EMBL/GenBank/DDBJ whole genome shotgun (WGS) entry which is preliminary data.</text>
</comment>
<sequence length="76" mass="8732">MMKGQRGYVLIGGASHPLLSLRALWQRIVRWHEVARERRVLAALNDDALKDMGLSRADVEQETHQHFWSDPLGKGR</sequence>
<name>A0A0C2EEF0_9PSED</name>
<dbReference type="PATRIC" id="fig|226910.6.peg.1904"/>
<dbReference type="InterPro" id="IPR009506">
    <property type="entry name" value="YjiS-like"/>
</dbReference>
<organism evidence="2 3">
    <name type="scientific">Pseudomonas batumici</name>
    <dbReference type="NCBI Taxonomy" id="226910"/>
    <lineage>
        <taxon>Bacteria</taxon>
        <taxon>Pseudomonadati</taxon>
        <taxon>Pseudomonadota</taxon>
        <taxon>Gammaproteobacteria</taxon>
        <taxon>Pseudomonadales</taxon>
        <taxon>Pseudomonadaceae</taxon>
        <taxon>Pseudomonas</taxon>
    </lineage>
</organism>